<keyword evidence="5" id="KW-0418">Kinase</keyword>
<dbReference type="CDD" id="cd00130">
    <property type="entry name" value="PAS"/>
    <property type="match status" value="2"/>
</dbReference>
<dbReference type="PROSITE" id="PS50113">
    <property type="entry name" value="PAC"/>
    <property type="match status" value="2"/>
</dbReference>
<reference evidence="10 11" key="1">
    <citation type="submission" date="2017-11" db="EMBL/GenBank/DDBJ databases">
        <title>Isolation and Characterization of Family Methanocellaceae Species from Potential Methane Hydrate Area Offshore Southwestern Taiwan.</title>
        <authorList>
            <person name="Zhang W.-L."/>
            <person name="Chen W.-C."/>
            <person name="Lai M.-C."/>
            <person name="Chen S.-C."/>
        </authorList>
    </citation>
    <scope>NUCLEOTIDE SEQUENCE [LARGE SCALE GENOMIC DNA]</scope>
    <source>
        <strain evidence="10 11">CWC-04</strain>
    </source>
</reference>
<keyword evidence="6" id="KW-0175">Coiled coil</keyword>
<evidence type="ECO:0000256" key="2">
    <source>
        <dbReference type="ARBA" id="ARBA00012438"/>
    </source>
</evidence>
<keyword evidence="3" id="KW-0597">Phosphoprotein</keyword>
<dbReference type="InterPro" id="IPR013656">
    <property type="entry name" value="PAS_4"/>
</dbReference>
<dbReference type="InterPro" id="IPR003018">
    <property type="entry name" value="GAF"/>
</dbReference>
<dbReference type="InterPro" id="IPR000700">
    <property type="entry name" value="PAS-assoc_C"/>
</dbReference>
<feature type="domain" description="Histidine kinase" evidence="7">
    <location>
        <begin position="676"/>
        <end position="894"/>
    </location>
</feature>
<dbReference type="RefSeq" id="WP_230742238.1">
    <property type="nucleotide sequence ID" value="NZ_PGCK01000008.1"/>
</dbReference>
<organism evidence="10 11">
    <name type="scientific">Methanooceanicella nereidis</name>
    <dbReference type="NCBI Taxonomy" id="2052831"/>
    <lineage>
        <taxon>Archaea</taxon>
        <taxon>Methanobacteriati</taxon>
        <taxon>Methanobacteriota</taxon>
        <taxon>Stenosarchaea group</taxon>
        <taxon>Methanomicrobia</taxon>
        <taxon>Methanocellales</taxon>
        <taxon>Methanocellaceae</taxon>
        <taxon>Methanooceanicella</taxon>
    </lineage>
</organism>
<dbReference type="PROSITE" id="PS50109">
    <property type="entry name" value="HIS_KIN"/>
    <property type="match status" value="1"/>
</dbReference>
<evidence type="ECO:0000256" key="5">
    <source>
        <dbReference type="ARBA" id="ARBA00022777"/>
    </source>
</evidence>
<evidence type="ECO:0000256" key="3">
    <source>
        <dbReference type="ARBA" id="ARBA00022553"/>
    </source>
</evidence>
<keyword evidence="4" id="KW-0808">Transferase</keyword>
<evidence type="ECO:0000259" key="8">
    <source>
        <dbReference type="PROSITE" id="PS50112"/>
    </source>
</evidence>
<dbReference type="NCBIfam" id="TIGR00229">
    <property type="entry name" value="sensory_box"/>
    <property type="match status" value="2"/>
</dbReference>
<evidence type="ECO:0000313" key="10">
    <source>
        <dbReference type="EMBL" id="MCD1295385.1"/>
    </source>
</evidence>
<dbReference type="SMART" id="SM00065">
    <property type="entry name" value="GAF"/>
    <property type="match status" value="1"/>
</dbReference>
<dbReference type="Gene3D" id="3.30.565.10">
    <property type="entry name" value="Histidine kinase-like ATPase, C-terminal domain"/>
    <property type="match status" value="1"/>
</dbReference>
<protein>
    <recommendedName>
        <fullName evidence="2">histidine kinase</fullName>
        <ecNumber evidence="2">2.7.13.3</ecNumber>
    </recommendedName>
</protein>
<dbReference type="InterPro" id="IPR036890">
    <property type="entry name" value="HATPase_C_sf"/>
</dbReference>
<dbReference type="SMART" id="SM00086">
    <property type="entry name" value="PAC"/>
    <property type="match status" value="2"/>
</dbReference>
<dbReference type="InterPro" id="IPR001610">
    <property type="entry name" value="PAC"/>
</dbReference>
<dbReference type="PANTHER" id="PTHR43304">
    <property type="entry name" value="PHYTOCHROME-LIKE PROTEIN CPH1"/>
    <property type="match status" value="1"/>
</dbReference>
<feature type="domain" description="PAS" evidence="8">
    <location>
        <begin position="248"/>
        <end position="302"/>
    </location>
</feature>
<dbReference type="InterPro" id="IPR052162">
    <property type="entry name" value="Sensor_kinase/Photoreceptor"/>
</dbReference>
<dbReference type="Gene3D" id="3.30.450.20">
    <property type="entry name" value="PAS domain"/>
    <property type="match status" value="2"/>
</dbReference>
<dbReference type="Pfam" id="PF13185">
    <property type="entry name" value="GAF_2"/>
    <property type="match status" value="1"/>
</dbReference>
<evidence type="ECO:0000256" key="1">
    <source>
        <dbReference type="ARBA" id="ARBA00000085"/>
    </source>
</evidence>
<dbReference type="InterPro" id="IPR029016">
    <property type="entry name" value="GAF-like_dom_sf"/>
</dbReference>
<dbReference type="SUPFAM" id="SSF55874">
    <property type="entry name" value="ATPase domain of HSP90 chaperone/DNA topoisomerase II/histidine kinase"/>
    <property type="match status" value="1"/>
</dbReference>
<comment type="caution">
    <text evidence="10">The sequence shown here is derived from an EMBL/GenBank/DDBJ whole genome shotgun (WGS) entry which is preliminary data.</text>
</comment>
<comment type="catalytic activity">
    <reaction evidence="1">
        <text>ATP + protein L-histidine = ADP + protein N-phospho-L-histidine.</text>
        <dbReference type="EC" id="2.7.13.3"/>
    </reaction>
</comment>
<dbReference type="SMART" id="SM00091">
    <property type="entry name" value="PAS"/>
    <property type="match status" value="2"/>
</dbReference>
<dbReference type="InterPro" id="IPR004358">
    <property type="entry name" value="Sig_transdc_His_kin-like_C"/>
</dbReference>
<dbReference type="EMBL" id="PGCK01000008">
    <property type="protein sequence ID" value="MCD1295385.1"/>
    <property type="molecule type" value="Genomic_DNA"/>
</dbReference>
<dbReference type="InterPro" id="IPR035965">
    <property type="entry name" value="PAS-like_dom_sf"/>
</dbReference>
<accession>A0AAP2RF25</accession>
<dbReference type="InterPro" id="IPR005467">
    <property type="entry name" value="His_kinase_dom"/>
</dbReference>
<name>A0AAP2RF25_9EURY</name>
<dbReference type="PROSITE" id="PS50112">
    <property type="entry name" value="PAS"/>
    <property type="match status" value="2"/>
</dbReference>
<feature type="coiled-coil region" evidence="6">
    <location>
        <begin position="649"/>
        <end position="676"/>
    </location>
</feature>
<evidence type="ECO:0000256" key="4">
    <source>
        <dbReference type="ARBA" id="ARBA00022679"/>
    </source>
</evidence>
<feature type="domain" description="PAC" evidence="9">
    <location>
        <begin position="320"/>
        <end position="374"/>
    </location>
</feature>
<dbReference type="InterPro" id="IPR000014">
    <property type="entry name" value="PAS"/>
</dbReference>
<dbReference type="SUPFAM" id="SSF55785">
    <property type="entry name" value="PYP-like sensor domain (PAS domain)"/>
    <property type="match status" value="2"/>
</dbReference>
<dbReference type="Pfam" id="PF02518">
    <property type="entry name" value="HATPase_c"/>
    <property type="match status" value="1"/>
</dbReference>
<dbReference type="Gene3D" id="3.30.450.40">
    <property type="match status" value="1"/>
</dbReference>
<evidence type="ECO:0000256" key="6">
    <source>
        <dbReference type="SAM" id="Coils"/>
    </source>
</evidence>
<dbReference type="AlphaFoldDB" id="A0AAP2RF25"/>
<gene>
    <name evidence="10" type="ORF">CUJ83_10280</name>
</gene>
<dbReference type="InterPro" id="IPR025847">
    <property type="entry name" value="MEDS_domain"/>
</dbReference>
<dbReference type="EC" id="2.7.13.3" evidence="2"/>
<feature type="domain" description="PAC" evidence="9">
    <location>
        <begin position="613"/>
        <end position="665"/>
    </location>
</feature>
<evidence type="ECO:0000259" key="7">
    <source>
        <dbReference type="PROSITE" id="PS50109"/>
    </source>
</evidence>
<dbReference type="Proteomes" id="UP001320159">
    <property type="component" value="Unassembled WGS sequence"/>
</dbReference>
<feature type="domain" description="PAS" evidence="8">
    <location>
        <begin position="542"/>
        <end position="587"/>
    </location>
</feature>
<dbReference type="PRINTS" id="PR00344">
    <property type="entry name" value="BCTRLSENSOR"/>
</dbReference>
<dbReference type="SUPFAM" id="SSF55781">
    <property type="entry name" value="GAF domain-like"/>
    <property type="match status" value="1"/>
</dbReference>
<dbReference type="InterPro" id="IPR003594">
    <property type="entry name" value="HATPase_dom"/>
</dbReference>
<dbReference type="SMART" id="SM00387">
    <property type="entry name" value="HATPase_c"/>
    <property type="match status" value="1"/>
</dbReference>
<dbReference type="PANTHER" id="PTHR43304:SF1">
    <property type="entry name" value="PAC DOMAIN-CONTAINING PROTEIN"/>
    <property type="match status" value="1"/>
</dbReference>
<dbReference type="Pfam" id="PF14417">
    <property type="entry name" value="MEDS"/>
    <property type="match status" value="1"/>
</dbReference>
<dbReference type="GO" id="GO:0004673">
    <property type="term" value="F:protein histidine kinase activity"/>
    <property type="evidence" value="ECO:0007669"/>
    <property type="project" value="UniProtKB-EC"/>
</dbReference>
<sequence>MSDSCDYSHKGANNFDSLRPGSHVISVFDDENCQMSILAHIIAKRQNDYRYIFFTNVYTKIRIVNALKAKGIDADSLKESGRMSFFPCMYPRNSDMGPAALSDQLSSFIDDNPCSSFEKTFIFYFADPSMIMGPGKSTVIKLESAMSSMGAEKGFIIICFYDKSKFSEDFLVDIVKSHDHLMVKASFYKNIDHVEPEKLMKGIEDKRRNFDLYIDSIVSRANMEKALIECSQNCERRVQDKDRELRRAEDLLRSILDSTADAVITRDLDLRITSWNRAAERIFGHKFDEVVGSSADDLGDLYIQSQSVKSFLERVRDGETFLDIDIVSRTKSGIHRYLSESMSPIRDYDGSVMGTISVIRDITERKSTEKSLISMNKELALLCDISMAIGRTLQFDHILSDSLEKIISLMGADSGTVLLLDDASGKFVLKAYRGISDDDASQMSSIDMSNDTVITMLVRSEPVFIEDIKKEMYATVNGERLKIKSAAYMPLISKDRIMGMIAFGCCHRKEWSVEELRLLKVIGGHIGIAVDNSLLYKEIVETRDFMKNMIENSADAITTYDPSGRVVLWNRASESLFGITREEAIGKVFPCLRGDDSKGFMLLSSVKEGKVFRDLDMEMMGKGGKRIKISYTASPLYDAAGEFMGMLAISRDISERKKLEKELLEAKNEAELYVDLMSHDINNLNQVGIGYLELLKMSENLNEEDADIIDKATLAFNNSASIIKNITRFKEMKAWTMSREKVDMGQVLDEVVALHSGNNTKNVHIEYNKVDGAFVYADHFLKDVFLNIIGNAIKYSGNEPVITIQVDENIVKEGHTEYHRIVIEDNGIGIQDSDKGRIFLRKERVNLAVDGAGLGLYIVRSLVERYGGKIWVENKVDDDHTRGSRFVLLLERSP</sequence>
<evidence type="ECO:0000313" key="11">
    <source>
        <dbReference type="Proteomes" id="UP001320159"/>
    </source>
</evidence>
<keyword evidence="11" id="KW-1185">Reference proteome</keyword>
<dbReference type="Pfam" id="PF08448">
    <property type="entry name" value="PAS_4"/>
    <property type="match status" value="2"/>
</dbReference>
<proteinExistence type="predicted"/>
<evidence type="ECO:0000259" key="9">
    <source>
        <dbReference type="PROSITE" id="PS50113"/>
    </source>
</evidence>